<feature type="compositionally biased region" description="Basic and acidic residues" evidence="3">
    <location>
        <begin position="1"/>
        <end position="10"/>
    </location>
</feature>
<keyword evidence="1 2" id="KW-0238">DNA-binding</keyword>
<dbReference type="InterPro" id="IPR041678">
    <property type="entry name" value="TetR_C_16"/>
</dbReference>
<evidence type="ECO:0000256" key="1">
    <source>
        <dbReference type="ARBA" id="ARBA00023125"/>
    </source>
</evidence>
<evidence type="ECO:0000256" key="3">
    <source>
        <dbReference type="SAM" id="MobiDB-lite"/>
    </source>
</evidence>
<dbReference type="PROSITE" id="PS50977">
    <property type="entry name" value="HTH_TETR_2"/>
    <property type="match status" value="1"/>
</dbReference>
<gene>
    <name evidence="5" type="ORF">ACFOYY_21695</name>
</gene>
<dbReference type="InterPro" id="IPR001647">
    <property type="entry name" value="HTH_TetR"/>
</dbReference>
<dbReference type="RefSeq" id="WP_352012825.1">
    <property type="nucleotide sequence ID" value="NZ_JBHSBC010000021.1"/>
</dbReference>
<keyword evidence="6" id="KW-1185">Reference proteome</keyword>
<dbReference type="EMBL" id="JBHSBC010000021">
    <property type="protein sequence ID" value="MFC3982769.1"/>
    <property type="molecule type" value="Genomic_DNA"/>
</dbReference>
<dbReference type="Pfam" id="PF17920">
    <property type="entry name" value="TetR_C_16"/>
    <property type="match status" value="1"/>
</dbReference>
<dbReference type="PANTHER" id="PTHR30055">
    <property type="entry name" value="HTH-TYPE TRANSCRIPTIONAL REGULATOR RUTR"/>
    <property type="match status" value="1"/>
</dbReference>
<proteinExistence type="predicted"/>
<feature type="domain" description="HTH tetR-type" evidence="4">
    <location>
        <begin position="17"/>
        <end position="77"/>
    </location>
</feature>
<dbReference type="InterPro" id="IPR050109">
    <property type="entry name" value="HTH-type_TetR-like_transc_reg"/>
</dbReference>
<reference evidence="6" key="1">
    <citation type="journal article" date="2019" name="Int. J. Syst. Evol. Microbiol.">
        <title>The Global Catalogue of Microorganisms (GCM) 10K type strain sequencing project: providing services to taxonomists for standard genome sequencing and annotation.</title>
        <authorList>
            <consortium name="The Broad Institute Genomics Platform"/>
            <consortium name="The Broad Institute Genome Sequencing Center for Infectious Disease"/>
            <person name="Wu L."/>
            <person name="Ma J."/>
        </authorList>
    </citation>
    <scope>NUCLEOTIDE SEQUENCE [LARGE SCALE GENOMIC DNA]</scope>
    <source>
        <strain evidence="6">TBRC 7912</strain>
    </source>
</reference>
<dbReference type="InterPro" id="IPR009057">
    <property type="entry name" value="Homeodomain-like_sf"/>
</dbReference>
<accession>A0ABV8F270</accession>
<feature type="DNA-binding region" description="H-T-H motif" evidence="2">
    <location>
        <begin position="40"/>
        <end position="59"/>
    </location>
</feature>
<dbReference type="SUPFAM" id="SSF46689">
    <property type="entry name" value="Homeodomain-like"/>
    <property type="match status" value="1"/>
</dbReference>
<protein>
    <submittedName>
        <fullName evidence="5">TetR family transcriptional regulator</fullName>
    </submittedName>
</protein>
<dbReference type="SUPFAM" id="SSF48498">
    <property type="entry name" value="Tetracyclin repressor-like, C-terminal domain"/>
    <property type="match status" value="1"/>
</dbReference>
<organism evidence="5 6">
    <name type="scientific">Streptosporangium jomthongense</name>
    <dbReference type="NCBI Taxonomy" id="1193683"/>
    <lineage>
        <taxon>Bacteria</taxon>
        <taxon>Bacillati</taxon>
        <taxon>Actinomycetota</taxon>
        <taxon>Actinomycetes</taxon>
        <taxon>Streptosporangiales</taxon>
        <taxon>Streptosporangiaceae</taxon>
        <taxon>Streptosporangium</taxon>
    </lineage>
</organism>
<dbReference type="PANTHER" id="PTHR30055:SF235">
    <property type="entry name" value="TRANSCRIPTIONAL REGULATORY PROTEIN"/>
    <property type="match status" value="1"/>
</dbReference>
<dbReference type="Proteomes" id="UP001595698">
    <property type="component" value="Unassembled WGS sequence"/>
</dbReference>
<dbReference type="Gene3D" id="1.10.10.60">
    <property type="entry name" value="Homeodomain-like"/>
    <property type="match status" value="1"/>
</dbReference>
<evidence type="ECO:0000259" key="4">
    <source>
        <dbReference type="PROSITE" id="PS50977"/>
    </source>
</evidence>
<dbReference type="PRINTS" id="PR00455">
    <property type="entry name" value="HTHTETR"/>
</dbReference>
<comment type="caution">
    <text evidence="5">The sequence shown here is derived from an EMBL/GenBank/DDBJ whole genome shotgun (WGS) entry which is preliminary data.</text>
</comment>
<dbReference type="Gene3D" id="1.10.357.10">
    <property type="entry name" value="Tetracycline Repressor, domain 2"/>
    <property type="match status" value="1"/>
</dbReference>
<dbReference type="InterPro" id="IPR036271">
    <property type="entry name" value="Tet_transcr_reg_TetR-rel_C_sf"/>
</dbReference>
<dbReference type="Pfam" id="PF00440">
    <property type="entry name" value="TetR_N"/>
    <property type="match status" value="1"/>
</dbReference>
<sequence>MGEKDSERPGRPPGGDGRNRDRILAAARHEFAAKGFRGATMRSIAAAAGVDVALLAHYFGNKDGLFAATLQLPGQAVQQVRGAFDGPVGELGERLTLAYLSLWEDPGLAGSLSATVTSAFAHEGAREQLRAQLTAALPEDVLSLLPGDDPDLRLALALNHLFGIALGRHLLRLPALADRDLPVLLAAVAPTVQHYLAGPLGRPEPATT</sequence>
<evidence type="ECO:0000256" key="2">
    <source>
        <dbReference type="PROSITE-ProRule" id="PRU00335"/>
    </source>
</evidence>
<evidence type="ECO:0000313" key="6">
    <source>
        <dbReference type="Proteomes" id="UP001595698"/>
    </source>
</evidence>
<feature type="region of interest" description="Disordered" evidence="3">
    <location>
        <begin position="1"/>
        <end position="20"/>
    </location>
</feature>
<evidence type="ECO:0000313" key="5">
    <source>
        <dbReference type="EMBL" id="MFC3982769.1"/>
    </source>
</evidence>
<name>A0ABV8F270_9ACTN</name>